<accession>A0ABU7CA16</accession>
<proteinExistence type="predicted"/>
<sequence>MHNDDGRRRDCTCHNRLIEDLQHPAAKTEGPKLLQVVRSALSFCADGFTVASLLQCVVQASALFCSRSR</sequence>
<protein>
    <submittedName>
        <fullName evidence="1">Uncharacterized protein</fullName>
    </submittedName>
</protein>
<keyword evidence="2" id="KW-1185">Reference proteome</keyword>
<evidence type="ECO:0000313" key="1">
    <source>
        <dbReference type="EMBL" id="MED6258538.1"/>
    </source>
</evidence>
<gene>
    <name evidence="1" type="ORF">ATANTOWER_008758</name>
</gene>
<organism evidence="1 2">
    <name type="scientific">Ataeniobius toweri</name>
    <dbReference type="NCBI Taxonomy" id="208326"/>
    <lineage>
        <taxon>Eukaryota</taxon>
        <taxon>Metazoa</taxon>
        <taxon>Chordata</taxon>
        <taxon>Craniata</taxon>
        <taxon>Vertebrata</taxon>
        <taxon>Euteleostomi</taxon>
        <taxon>Actinopterygii</taxon>
        <taxon>Neopterygii</taxon>
        <taxon>Teleostei</taxon>
        <taxon>Neoteleostei</taxon>
        <taxon>Acanthomorphata</taxon>
        <taxon>Ovalentaria</taxon>
        <taxon>Atherinomorphae</taxon>
        <taxon>Cyprinodontiformes</taxon>
        <taxon>Goodeidae</taxon>
        <taxon>Ataeniobius</taxon>
    </lineage>
</organism>
<name>A0ABU7CA16_9TELE</name>
<comment type="caution">
    <text evidence="1">The sequence shown here is derived from an EMBL/GenBank/DDBJ whole genome shotgun (WGS) entry which is preliminary data.</text>
</comment>
<reference evidence="1 2" key="1">
    <citation type="submission" date="2021-07" db="EMBL/GenBank/DDBJ databases">
        <authorList>
            <person name="Palmer J.M."/>
        </authorList>
    </citation>
    <scope>NUCLEOTIDE SEQUENCE [LARGE SCALE GENOMIC DNA]</scope>
    <source>
        <strain evidence="1 2">AT_MEX2019</strain>
        <tissue evidence="1">Muscle</tissue>
    </source>
</reference>
<dbReference type="EMBL" id="JAHUTI010080733">
    <property type="protein sequence ID" value="MED6258538.1"/>
    <property type="molecule type" value="Genomic_DNA"/>
</dbReference>
<evidence type="ECO:0000313" key="2">
    <source>
        <dbReference type="Proteomes" id="UP001345963"/>
    </source>
</evidence>
<dbReference type="Proteomes" id="UP001345963">
    <property type="component" value="Unassembled WGS sequence"/>
</dbReference>